<accession>A0ABX0HUW5</accession>
<sequence>MTPALMDQGWTCAGSARLTPGGASDGDRG</sequence>
<keyword evidence="3" id="KW-1185">Reference proteome</keyword>
<dbReference type="Proteomes" id="UP000802098">
    <property type="component" value="Unassembled WGS sequence"/>
</dbReference>
<feature type="region of interest" description="Disordered" evidence="1">
    <location>
        <begin position="1"/>
        <end position="29"/>
    </location>
</feature>
<protein>
    <submittedName>
        <fullName evidence="2">Uncharacterized protein</fullName>
    </submittedName>
</protein>
<proteinExistence type="predicted"/>
<organism evidence="2 3">
    <name type="scientific">Rubrivivax benzoatilyticus</name>
    <dbReference type="NCBI Taxonomy" id="316997"/>
    <lineage>
        <taxon>Bacteria</taxon>
        <taxon>Pseudomonadati</taxon>
        <taxon>Pseudomonadota</taxon>
        <taxon>Betaproteobacteria</taxon>
        <taxon>Burkholderiales</taxon>
        <taxon>Sphaerotilaceae</taxon>
        <taxon>Rubrivivax</taxon>
    </lineage>
</organism>
<name>A0ABX0HUW5_9BURK</name>
<gene>
    <name evidence="2" type="ORF">G7087_02840</name>
</gene>
<reference evidence="2 3" key="1">
    <citation type="submission" date="2020-03" db="EMBL/GenBank/DDBJ databases">
        <title>Rubrivivax benzoatilyticus JA2 (sequenced after 10 years sub-culturing).</title>
        <authorList>
            <person name="Gupta D."/>
            <person name="Chintalapati S."/>
            <person name="Chintalapati V.R."/>
        </authorList>
    </citation>
    <scope>NUCLEOTIDE SEQUENCE [LARGE SCALE GENOMIC DNA]</scope>
    <source>
        <strain evidence="2 3">JA2-Mal</strain>
    </source>
</reference>
<evidence type="ECO:0000313" key="2">
    <source>
        <dbReference type="EMBL" id="NHK97303.1"/>
    </source>
</evidence>
<evidence type="ECO:0000313" key="3">
    <source>
        <dbReference type="Proteomes" id="UP000802098"/>
    </source>
</evidence>
<dbReference type="EMBL" id="JAAOCD010000001">
    <property type="protein sequence ID" value="NHK97303.1"/>
    <property type="molecule type" value="Genomic_DNA"/>
</dbReference>
<comment type="caution">
    <text evidence="2">The sequence shown here is derived from an EMBL/GenBank/DDBJ whole genome shotgun (WGS) entry which is preliminary data.</text>
</comment>
<evidence type="ECO:0000256" key="1">
    <source>
        <dbReference type="SAM" id="MobiDB-lite"/>
    </source>
</evidence>